<dbReference type="EMBL" id="GG662483">
    <property type="protein sequence ID" value="EAR82287.2"/>
    <property type="molecule type" value="Genomic_DNA"/>
</dbReference>
<dbReference type="GO" id="GO:0005524">
    <property type="term" value="F:ATP binding"/>
    <property type="evidence" value="ECO:0007669"/>
    <property type="project" value="UniProtKB-KW"/>
</dbReference>
<dbReference type="InParanoid" id="Q22AI7"/>
<dbReference type="NCBIfam" id="TIGR00614">
    <property type="entry name" value="recQ_fam"/>
    <property type="match status" value="1"/>
</dbReference>
<organism evidence="12 13">
    <name type="scientific">Tetrahymena thermophila (strain SB210)</name>
    <dbReference type="NCBI Taxonomy" id="312017"/>
    <lineage>
        <taxon>Eukaryota</taxon>
        <taxon>Sar</taxon>
        <taxon>Alveolata</taxon>
        <taxon>Ciliophora</taxon>
        <taxon>Intramacronucleata</taxon>
        <taxon>Oligohymenophorea</taxon>
        <taxon>Hymenostomatida</taxon>
        <taxon>Tetrahymenina</taxon>
        <taxon>Tetrahymenidae</taxon>
        <taxon>Tetrahymena</taxon>
    </lineage>
</organism>
<evidence type="ECO:0000256" key="6">
    <source>
        <dbReference type="ARBA" id="ARBA00034617"/>
    </source>
</evidence>
<dbReference type="InterPro" id="IPR004589">
    <property type="entry name" value="DNA_helicase_ATP-dep_RecQ"/>
</dbReference>
<keyword evidence="8" id="KW-0175">Coiled coil</keyword>
<accession>Q22AI7</accession>
<feature type="domain" description="Helicase C-terminal" evidence="11">
    <location>
        <begin position="598"/>
        <end position="759"/>
    </location>
</feature>
<evidence type="ECO:0000256" key="1">
    <source>
        <dbReference type="ARBA" id="ARBA00005446"/>
    </source>
</evidence>
<evidence type="ECO:0000256" key="3">
    <source>
        <dbReference type="ARBA" id="ARBA00022801"/>
    </source>
</evidence>
<dbReference type="STRING" id="312017.Q22AI7"/>
<dbReference type="OrthoDB" id="10261556at2759"/>
<proteinExistence type="inferred from homology"/>
<dbReference type="Proteomes" id="UP000009168">
    <property type="component" value="Unassembled WGS sequence"/>
</dbReference>
<dbReference type="InterPro" id="IPR014001">
    <property type="entry name" value="Helicase_ATP-bd"/>
</dbReference>
<dbReference type="GO" id="GO:0005634">
    <property type="term" value="C:nucleus"/>
    <property type="evidence" value="ECO:0007669"/>
    <property type="project" value="TreeGrafter"/>
</dbReference>
<dbReference type="GO" id="GO:0003676">
    <property type="term" value="F:nucleic acid binding"/>
    <property type="evidence" value="ECO:0007669"/>
    <property type="project" value="InterPro"/>
</dbReference>
<dbReference type="EC" id="5.6.2.4" evidence="7"/>
<protein>
    <recommendedName>
        <fullName evidence="7">DNA 3'-5' helicase</fullName>
        <ecNumber evidence="7">5.6.2.4</ecNumber>
    </recommendedName>
</protein>
<evidence type="ECO:0000259" key="10">
    <source>
        <dbReference type="PROSITE" id="PS51192"/>
    </source>
</evidence>
<dbReference type="GO" id="GO:0009378">
    <property type="term" value="F:four-way junction helicase activity"/>
    <property type="evidence" value="ECO:0007669"/>
    <property type="project" value="TreeGrafter"/>
</dbReference>
<dbReference type="SMART" id="SM00490">
    <property type="entry name" value="HELICc"/>
    <property type="match status" value="1"/>
</dbReference>
<feature type="compositionally biased region" description="Basic and acidic residues" evidence="9">
    <location>
        <begin position="233"/>
        <end position="246"/>
    </location>
</feature>
<evidence type="ECO:0000256" key="2">
    <source>
        <dbReference type="ARBA" id="ARBA00022741"/>
    </source>
</evidence>
<dbReference type="KEGG" id="tet:TTHERM_01205230"/>
<keyword evidence="13" id="KW-1185">Reference proteome</keyword>
<evidence type="ECO:0000256" key="9">
    <source>
        <dbReference type="SAM" id="MobiDB-lite"/>
    </source>
</evidence>
<dbReference type="PROSITE" id="PS51192">
    <property type="entry name" value="HELICASE_ATP_BIND_1"/>
    <property type="match status" value="1"/>
</dbReference>
<feature type="domain" description="Helicase ATP-binding" evidence="10">
    <location>
        <begin position="407"/>
        <end position="575"/>
    </location>
</feature>
<dbReference type="AlphaFoldDB" id="Q22AI7"/>
<dbReference type="GO" id="GO:0005694">
    <property type="term" value="C:chromosome"/>
    <property type="evidence" value="ECO:0007669"/>
    <property type="project" value="TreeGrafter"/>
</dbReference>
<dbReference type="GO" id="GO:0016787">
    <property type="term" value="F:hydrolase activity"/>
    <property type="evidence" value="ECO:0007669"/>
    <property type="project" value="UniProtKB-KW"/>
</dbReference>
<feature type="region of interest" description="Disordered" evidence="9">
    <location>
        <begin position="226"/>
        <end position="262"/>
    </location>
</feature>
<evidence type="ECO:0000256" key="4">
    <source>
        <dbReference type="ARBA" id="ARBA00022806"/>
    </source>
</evidence>
<sequence>MSRVNFVKGDINMLKLYEDRQKRDLENKKKVQQQQNQLNPIRTNQNQLQEKSTSSSLKEIFYKRNQSLNNESSNKSNIQDVQKKKQNFNIQSFQPTNSIIQAKPENLDKSCQDQLSQQIDLGAKSLLNESSKSNILSDKKVELQNEVVDNKIFSSNQIIQKQQSNNKNDEIKQKNIVEENQSISILKKDFTEGIKVIDQSEKLNKSEKQKNNIIQQEEKIVIFQEEDYSENENDNKEISQKVDKKQNQTNGNQLNQKNTQKKPIQFKKTKQDNFVALDMKRKWKDRFTGEINAIKKKYTKNGRIKQKYKNKFNPEEDKPTAFDNIKFQNESTDNANSELYQRSQKQNMYVNCLSQGLLITLSEIENQDQDTQFNTLNLQDHSDENLVKVLQVVYGFNNFRSGQIESIKSIINKQSTLIVQSTGHGKSLIYQFPTLFMKGMAIVICPLISLMMDQIQKLPKYIKGVAYNSSLTQEQKQKVIQLIKENQVMLLYISPEVLQSDFSYFFKCLPEISYVCIDEAHCISEWSHNFRTSYLIINELIQKKLKCDQIIALTATATLQTQQSMMDKLKITNVFRSSSVKRDNLRISISRDSDKNTALLNLIKCLPIKDTDSIVIYCKYKFQCETLAQFLTYNGIPSGAYHSGCEDKRKAQIQQDFMEGNLRIVVATIAFGMGIDKSDIRAVIHLNMPKTVENYVQEAGRAGRDGNISYCHMFLDDEDFYRNCGHVYSDSVDYSTLKLFYEKIKKSIYNIEDKSRTVRKQKNKMGKEEIIFDKQLMESAQSKYCFIELKESMLELDSKKETLQTLIMKIGQFQNQDNPIFKIYPIGYKNCSIWFYQGVPDEMAKKDDLIKRILEISMITHGCYTFNICDMCNQIGMDPIELQKKLREFFPKIKNELKEESLIFQFLRPFEETEMLDILNRVNGEMTKYEEVSLNKIHFIYCISKMTSYPSVKYMIQNKIFDSQSKLSSISKYFDQYFNYDGTSYIKILQDADINLSQVLPYEQITKESKIEIIKDVIQFLKREVQEKEEEQQEQLLENFKNPKIITRLMQGISSYTYGQDEWKNNQNIWDRYYQYRFSELYEVVQEGIFEFIYDYDPAPKRKMKTNLLQEI</sequence>
<keyword evidence="3" id="KW-0378">Hydrolase</keyword>
<dbReference type="SMART" id="SM00487">
    <property type="entry name" value="DEXDc"/>
    <property type="match status" value="1"/>
</dbReference>
<name>Q22AI7_TETTS</name>
<keyword evidence="2" id="KW-0547">Nucleotide-binding</keyword>
<dbReference type="PANTHER" id="PTHR13710">
    <property type="entry name" value="DNA HELICASE RECQ FAMILY MEMBER"/>
    <property type="match status" value="1"/>
</dbReference>
<dbReference type="Gene3D" id="3.40.50.300">
    <property type="entry name" value="P-loop containing nucleotide triphosphate hydrolases"/>
    <property type="match status" value="2"/>
</dbReference>
<dbReference type="GeneID" id="7831745"/>
<dbReference type="GO" id="GO:0043138">
    <property type="term" value="F:3'-5' DNA helicase activity"/>
    <property type="evidence" value="ECO:0007669"/>
    <property type="project" value="UniProtKB-EC"/>
</dbReference>
<dbReference type="InterPro" id="IPR027417">
    <property type="entry name" value="P-loop_NTPase"/>
</dbReference>
<evidence type="ECO:0000256" key="5">
    <source>
        <dbReference type="ARBA" id="ARBA00022840"/>
    </source>
</evidence>
<dbReference type="PROSITE" id="PS51194">
    <property type="entry name" value="HELICASE_CTER"/>
    <property type="match status" value="1"/>
</dbReference>
<evidence type="ECO:0000256" key="7">
    <source>
        <dbReference type="ARBA" id="ARBA00034808"/>
    </source>
</evidence>
<dbReference type="HOGENOM" id="CLU_305555_0_0_1"/>
<dbReference type="GO" id="GO:0000724">
    <property type="term" value="P:double-strand break repair via homologous recombination"/>
    <property type="evidence" value="ECO:0007669"/>
    <property type="project" value="TreeGrafter"/>
</dbReference>
<keyword evidence="4 12" id="KW-0347">Helicase</keyword>
<dbReference type="SUPFAM" id="SSF52540">
    <property type="entry name" value="P-loop containing nucleoside triphosphate hydrolases"/>
    <property type="match status" value="1"/>
</dbReference>
<comment type="catalytic activity">
    <reaction evidence="6">
        <text>Couples ATP hydrolysis with the unwinding of duplex DNA by translocating in the 3'-5' direction.</text>
        <dbReference type="EC" id="5.6.2.4"/>
    </reaction>
</comment>
<dbReference type="RefSeq" id="XP_001029950.2">
    <property type="nucleotide sequence ID" value="XM_001029950.2"/>
</dbReference>
<comment type="similarity">
    <text evidence="1">Belongs to the helicase family. RecQ subfamily.</text>
</comment>
<dbReference type="GO" id="GO:0005737">
    <property type="term" value="C:cytoplasm"/>
    <property type="evidence" value="ECO:0007669"/>
    <property type="project" value="TreeGrafter"/>
</dbReference>
<feature type="compositionally biased region" description="Polar residues" evidence="9">
    <location>
        <begin position="247"/>
        <end position="262"/>
    </location>
</feature>
<evidence type="ECO:0000313" key="12">
    <source>
        <dbReference type="EMBL" id="EAR82287.2"/>
    </source>
</evidence>
<keyword evidence="5" id="KW-0067">ATP-binding</keyword>
<dbReference type="eggNOG" id="KOG0351">
    <property type="taxonomic scope" value="Eukaryota"/>
</dbReference>
<dbReference type="InterPro" id="IPR001650">
    <property type="entry name" value="Helicase_C-like"/>
</dbReference>
<gene>
    <name evidence="12" type="ORF">TTHERM_01205230</name>
</gene>
<feature type="coiled-coil region" evidence="8">
    <location>
        <begin position="1011"/>
        <end position="1038"/>
    </location>
</feature>
<feature type="compositionally biased region" description="Polar residues" evidence="9">
    <location>
        <begin position="40"/>
        <end position="55"/>
    </location>
</feature>
<evidence type="ECO:0000259" key="11">
    <source>
        <dbReference type="PROSITE" id="PS51194"/>
    </source>
</evidence>
<reference evidence="13" key="1">
    <citation type="journal article" date="2006" name="PLoS Biol.">
        <title>Macronuclear genome sequence of the ciliate Tetrahymena thermophila, a model eukaryote.</title>
        <authorList>
            <person name="Eisen J.A."/>
            <person name="Coyne R.S."/>
            <person name="Wu M."/>
            <person name="Wu D."/>
            <person name="Thiagarajan M."/>
            <person name="Wortman J.R."/>
            <person name="Badger J.H."/>
            <person name="Ren Q."/>
            <person name="Amedeo P."/>
            <person name="Jones K.M."/>
            <person name="Tallon L.J."/>
            <person name="Delcher A.L."/>
            <person name="Salzberg S.L."/>
            <person name="Silva J.C."/>
            <person name="Haas B.J."/>
            <person name="Majoros W.H."/>
            <person name="Farzad M."/>
            <person name="Carlton J.M."/>
            <person name="Smith R.K. Jr."/>
            <person name="Garg J."/>
            <person name="Pearlman R.E."/>
            <person name="Karrer K.M."/>
            <person name="Sun L."/>
            <person name="Manning G."/>
            <person name="Elde N.C."/>
            <person name="Turkewitz A.P."/>
            <person name="Asai D.J."/>
            <person name="Wilkes D.E."/>
            <person name="Wang Y."/>
            <person name="Cai H."/>
            <person name="Collins K."/>
            <person name="Stewart B.A."/>
            <person name="Lee S.R."/>
            <person name="Wilamowska K."/>
            <person name="Weinberg Z."/>
            <person name="Ruzzo W.L."/>
            <person name="Wloga D."/>
            <person name="Gaertig J."/>
            <person name="Frankel J."/>
            <person name="Tsao C.-C."/>
            <person name="Gorovsky M.A."/>
            <person name="Keeling P.J."/>
            <person name="Waller R.F."/>
            <person name="Patron N.J."/>
            <person name="Cherry J.M."/>
            <person name="Stover N.A."/>
            <person name="Krieger C.J."/>
            <person name="del Toro C."/>
            <person name="Ryder H.F."/>
            <person name="Williamson S.C."/>
            <person name="Barbeau R.A."/>
            <person name="Hamilton E.P."/>
            <person name="Orias E."/>
        </authorList>
    </citation>
    <scope>NUCLEOTIDE SEQUENCE [LARGE SCALE GENOMIC DNA]</scope>
    <source>
        <strain evidence="13">SB210</strain>
    </source>
</reference>
<dbReference type="Pfam" id="PF00270">
    <property type="entry name" value="DEAD"/>
    <property type="match status" value="1"/>
</dbReference>
<evidence type="ECO:0000313" key="13">
    <source>
        <dbReference type="Proteomes" id="UP000009168"/>
    </source>
</evidence>
<evidence type="ECO:0000256" key="8">
    <source>
        <dbReference type="SAM" id="Coils"/>
    </source>
</evidence>
<dbReference type="Pfam" id="PF00271">
    <property type="entry name" value="Helicase_C"/>
    <property type="match status" value="1"/>
</dbReference>
<dbReference type="PANTHER" id="PTHR13710:SF108">
    <property type="entry name" value="ATP-DEPENDENT DNA HELICASE Q4"/>
    <property type="match status" value="1"/>
</dbReference>
<feature type="region of interest" description="Disordered" evidence="9">
    <location>
        <begin position="31"/>
        <end position="55"/>
    </location>
</feature>
<dbReference type="InterPro" id="IPR011545">
    <property type="entry name" value="DEAD/DEAH_box_helicase_dom"/>
</dbReference>